<name>E1X0E8_HALMS</name>
<dbReference type="SUPFAM" id="SSF52172">
    <property type="entry name" value="CheY-like"/>
    <property type="match status" value="1"/>
</dbReference>
<keyword evidence="1" id="KW-0597">Phosphoprotein</keyword>
<dbReference type="Proteomes" id="UP000008963">
    <property type="component" value="Chromosome"/>
</dbReference>
<dbReference type="InterPro" id="IPR001789">
    <property type="entry name" value="Sig_transdc_resp-reg_receiver"/>
</dbReference>
<dbReference type="EMBL" id="FQ312005">
    <property type="protein sequence ID" value="CBW27974.1"/>
    <property type="molecule type" value="Genomic_DNA"/>
</dbReference>
<feature type="compositionally biased region" description="Polar residues" evidence="2">
    <location>
        <begin position="120"/>
        <end position="130"/>
    </location>
</feature>
<dbReference type="AlphaFoldDB" id="E1X0E8"/>
<protein>
    <recommendedName>
        <fullName evidence="3">Response regulatory domain-containing protein</fullName>
    </recommendedName>
</protein>
<dbReference type="HOGENOM" id="CLU_651633_0_0_7"/>
<evidence type="ECO:0000313" key="5">
    <source>
        <dbReference type="Proteomes" id="UP000008963"/>
    </source>
</evidence>
<dbReference type="eggNOG" id="COG0745">
    <property type="taxonomic scope" value="Bacteria"/>
</dbReference>
<feature type="modified residue" description="4-aspartylphosphate" evidence="1">
    <location>
        <position position="12"/>
    </location>
</feature>
<dbReference type="GO" id="GO:0000160">
    <property type="term" value="P:phosphorelay signal transduction system"/>
    <property type="evidence" value="ECO:0007669"/>
    <property type="project" value="InterPro"/>
</dbReference>
<evidence type="ECO:0000259" key="3">
    <source>
        <dbReference type="PROSITE" id="PS50110"/>
    </source>
</evidence>
<evidence type="ECO:0000256" key="1">
    <source>
        <dbReference type="PROSITE-ProRule" id="PRU00169"/>
    </source>
</evidence>
<evidence type="ECO:0000313" key="4">
    <source>
        <dbReference type="EMBL" id="CBW27974.1"/>
    </source>
</evidence>
<sequence>MESSEFDLILLDFNLSESLSGYDLAKKIKGISSNSEILAMLGTFDSIDDYQLSDSGIGDKIVKPFESEKFIQKCRMLLDNRGDLADINLDEEESSYNEEIQDEVEEDIIGDDWVVDSPKPSDNSSATLSKSDQEPEELVFDEAQAEDALSEEMKGWGIEVPNVIGAENKFGVFPPKIEAQESSAEEVESESSLPSDEDMDYPDSDSSISASEIDDVEVEEDLDATDPSFQMPQEFQSQNVQEHASLEDEIDKEDFWAVDEESAQVEEELSENENSFDTATSANIEDLDDIAEEEVDQIFADLESEIDSEKESYSVDAINPSQLENDRSPAIDLNIDTDEIVAQVKDAITPALEELVQKFCREKIEQVAWEVIPDLAENLIKKEIKDITSTLKH</sequence>
<dbReference type="Gene3D" id="3.40.50.2300">
    <property type="match status" value="1"/>
</dbReference>
<reference evidence="5" key="1">
    <citation type="journal article" date="2013" name="ISME J.">
        <title>A small predatory core genome in the divergent marine Bacteriovorax marinus SJ and the terrestrial Bdellovibrio bacteriovorus.</title>
        <authorList>
            <person name="Crossman L.C."/>
            <person name="Chen H."/>
            <person name="Cerdeno-Tarraga A.M."/>
            <person name="Brooks K."/>
            <person name="Quail M.A."/>
            <person name="Pineiro S.A."/>
            <person name="Hobley L."/>
            <person name="Sockett R.E."/>
            <person name="Bentley S.D."/>
            <person name="Parkhill J."/>
            <person name="Williams H.N."/>
            <person name="Stine O.C."/>
        </authorList>
    </citation>
    <scope>NUCLEOTIDE SEQUENCE [LARGE SCALE GENOMIC DNA]</scope>
    <source>
        <strain evidence="5">ATCC BAA-682 / DSM 15412 / SJ</strain>
    </source>
</reference>
<feature type="compositionally biased region" description="Polar residues" evidence="2">
    <location>
        <begin position="227"/>
        <end position="242"/>
    </location>
</feature>
<feature type="region of interest" description="Disordered" evidence="2">
    <location>
        <begin position="113"/>
        <end position="138"/>
    </location>
</feature>
<organism evidence="4 5">
    <name type="scientific">Halobacteriovorax marinus (strain ATCC BAA-682 / DSM 15412 / SJ)</name>
    <name type="common">Bacteriovorax marinus</name>
    <dbReference type="NCBI Taxonomy" id="862908"/>
    <lineage>
        <taxon>Bacteria</taxon>
        <taxon>Pseudomonadati</taxon>
        <taxon>Bdellovibrionota</taxon>
        <taxon>Bacteriovoracia</taxon>
        <taxon>Bacteriovoracales</taxon>
        <taxon>Halobacteriovoraceae</taxon>
        <taxon>Halobacteriovorax</taxon>
    </lineage>
</organism>
<evidence type="ECO:0000256" key="2">
    <source>
        <dbReference type="SAM" id="MobiDB-lite"/>
    </source>
</evidence>
<dbReference type="PATRIC" id="fig|862908.3.peg.3080"/>
<dbReference type="PROSITE" id="PS50110">
    <property type="entry name" value="RESPONSE_REGULATORY"/>
    <property type="match status" value="1"/>
</dbReference>
<feature type="domain" description="Response regulatory" evidence="3">
    <location>
        <begin position="1"/>
        <end position="78"/>
    </location>
</feature>
<dbReference type="STRING" id="862908.BMS_3223"/>
<proteinExistence type="predicted"/>
<feature type="compositionally biased region" description="Acidic residues" evidence="2">
    <location>
        <begin position="183"/>
        <end position="203"/>
    </location>
</feature>
<feature type="region of interest" description="Disordered" evidence="2">
    <location>
        <begin position="175"/>
        <end position="249"/>
    </location>
</feature>
<dbReference type="InterPro" id="IPR011006">
    <property type="entry name" value="CheY-like_superfamily"/>
</dbReference>
<dbReference type="KEGG" id="bmx:BMS_3223"/>
<feature type="compositionally biased region" description="Acidic residues" evidence="2">
    <location>
        <begin position="212"/>
        <end position="224"/>
    </location>
</feature>
<keyword evidence="5" id="KW-1185">Reference proteome</keyword>
<accession>E1X0E8</accession>
<gene>
    <name evidence="4" type="ordered locus">BMS_3223</name>
</gene>